<dbReference type="AlphaFoldDB" id="A0A8R7V6I4"/>
<feature type="region of interest" description="Disordered" evidence="1">
    <location>
        <begin position="135"/>
        <end position="191"/>
    </location>
</feature>
<accession>A0A8R7V6I4</accession>
<sequence>ELSVVAAVLASDLHVREADDDVAVRVGHDVELEHAQDGHPPRDPGVGVQRQRPGLDVPDQLRHVLGEAGGEHRHLQLHDPVPLARDASGVDLGVADVGAPVPEAGGAGGVGEGGRVGVVHGHGEQQREVWLGEAGREADEAGGEQARGGVAHAEHGEEEDEEGDAQEQEHAEGDQGADADAAAAPAASQAAEAGLVHGFGVEGRRCGGREAARCCWGGHCERRS</sequence>
<proteinExistence type="predicted"/>
<dbReference type="EnsemblPlants" id="TuG1812G0700002741.01.T01">
    <property type="protein sequence ID" value="TuG1812G0700002741.01.T01.cds393210"/>
    <property type="gene ID" value="TuG1812G0700002741.01"/>
</dbReference>
<reference evidence="2" key="2">
    <citation type="submission" date="2018-03" db="EMBL/GenBank/DDBJ databases">
        <title>The Triticum urartu genome reveals the dynamic nature of wheat genome evolution.</title>
        <authorList>
            <person name="Ling H."/>
            <person name="Ma B."/>
            <person name="Shi X."/>
            <person name="Liu H."/>
            <person name="Dong L."/>
            <person name="Sun H."/>
            <person name="Cao Y."/>
            <person name="Gao Q."/>
            <person name="Zheng S."/>
            <person name="Li Y."/>
            <person name="Yu Y."/>
            <person name="Du H."/>
            <person name="Qi M."/>
            <person name="Li Y."/>
            <person name="Yu H."/>
            <person name="Cui Y."/>
            <person name="Wang N."/>
            <person name="Chen C."/>
            <person name="Wu H."/>
            <person name="Zhao Y."/>
            <person name="Zhang J."/>
            <person name="Li Y."/>
            <person name="Zhou W."/>
            <person name="Zhang B."/>
            <person name="Hu W."/>
            <person name="Eijk M."/>
            <person name="Tang J."/>
            <person name="Witsenboer H."/>
            <person name="Zhao S."/>
            <person name="Li Z."/>
            <person name="Zhang A."/>
            <person name="Wang D."/>
            <person name="Liang C."/>
        </authorList>
    </citation>
    <scope>NUCLEOTIDE SEQUENCE [LARGE SCALE GENOMIC DNA]</scope>
    <source>
        <strain evidence="2">cv. G1812</strain>
    </source>
</reference>
<keyword evidence="3" id="KW-1185">Reference proteome</keyword>
<feature type="compositionally biased region" description="Basic and acidic residues" evidence="1">
    <location>
        <begin position="32"/>
        <end position="42"/>
    </location>
</feature>
<evidence type="ECO:0000256" key="1">
    <source>
        <dbReference type="SAM" id="MobiDB-lite"/>
    </source>
</evidence>
<evidence type="ECO:0000313" key="2">
    <source>
        <dbReference type="EnsemblPlants" id="TuG1812G0700002741.01.T01.cds393210"/>
    </source>
</evidence>
<name>A0A8R7V6I4_TRIUA</name>
<feature type="compositionally biased region" description="Low complexity" evidence="1">
    <location>
        <begin position="174"/>
        <end position="191"/>
    </location>
</feature>
<feature type="compositionally biased region" description="Acidic residues" evidence="1">
    <location>
        <begin position="156"/>
        <end position="166"/>
    </location>
</feature>
<evidence type="ECO:0000313" key="3">
    <source>
        <dbReference type="Proteomes" id="UP000015106"/>
    </source>
</evidence>
<dbReference type="Proteomes" id="UP000015106">
    <property type="component" value="Chromosome 7"/>
</dbReference>
<protein>
    <submittedName>
        <fullName evidence="2">Uncharacterized protein</fullName>
    </submittedName>
</protein>
<feature type="region of interest" description="Disordered" evidence="1">
    <location>
        <begin position="32"/>
        <end position="53"/>
    </location>
</feature>
<reference evidence="2" key="3">
    <citation type="submission" date="2022-06" db="UniProtKB">
        <authorList>
            <consortium name="EnsemblPlants"/>
        </authorList>
    </citation>
    <scope>IDENTIFICATION</scope>
</reference>
<organism evidence="2 3">
    <name type="scientific">Triticum urartu</name>
    <name type="common">Red wild einkorn</name>
    <name type="synonym">Crithodium urartu</name>
    <dbReference type="NCBI Taxonomy" id="4572"/>
    <lineage>
        <taxon>Eukaryota</taxon>
        <taxon>Viridiplantae</taxon>
        <taxon>Streptophyta</taxon>
        <taxon>Embryophyta</taxon>
        <taxon>Tracheophyta</taxon>
        <taxon>Spermatophyta</taxon>
        <taxon>Magnoliopsida</taxon>
        <taxon>Liliopsida</taxon>
        <taxon>Poales</taxon>
        <taxon>Poaceae</taxon>
        <taxon>BOP clade</taxon>
        <taxon>Pooideae</taxon>
        <taxon>Triticodae</taxon>
        <taxon>Triticeae</taxon>
        <taxon>Triticinae</taxon>
        <taxon>Triticum</taxon>
    </lineage>
</organism>
<dbReference type="Gramene" id="TuG1812G0700002741.01.T01">
    <property type="protein sequence ID" value="TuG1812G0700002741.01.T01.cds393210"/>
    <property type="gene ID" value="TuG1812G0700002741.01"/>
</dbReference>
<reference evidence="3" key="1">
    <citation type="journal article" date="2013" name="Nature">
        <title>Draft genome of the wheat A-genome progenitor Triticum urartu.</title>
        <authorList>
            <person name="Ling H.Q."/>
            <person name="Zhao S."/>
            <person name="Liu D."/>
            <person name="Wang J."/>
            <person name="Sun H."/>
            <person name="Zhang C."/>
            <person name="Fan H."/>
            <person name="Li D."/>
            <person name="Dong L."/>
            <person name="Tao Y."/>
            <person name="Gao C."/>
            <person name="Wu H."/>
            <person name="Li Y."/>
            <person name="Cui Y."/>
            <person name="Guo X."/>
            <person name="Zheng S."/>
            <person name="Wang B."/>
            <person name="Yu K."/>
            <person name="Liang Q."/>
            <person name="Yang W."/>
            <person name="Lou X."/>
            <person name="Chen J."/>
            <person name="Feng M."/>
            <person name="Jian J."/>
            <person name="Zhang X."/>
            <person name="Luo G."/>
            <person name="Jiang Y."/>
            <person name="Liu J."/>
            <person name="Wang Z."/>
            <person name="Sha Y."/>
            <person name="Zhang B."/>
            <person name="Wu H."/>
            <person name="Tang D."/>
            <person name="Shen Q."/>
            <person name="Xue P."/>
            <person name="Zou S."/>
            <person name="Wang X."/>
            <person name="Liu X."/>
            <person name="Wang F."/>
            <person name="Yang Y."/>
            <person name="An X."/>
            <person name="Dong Z."/>
            <person name="Zhang K."/>
            <person name="Zhang X."/>
            <person name="Luo M.C."/>
            <person name="Dvorak J."/>
            <person name="Tong Y."/>
            <person name="Wang J."/>
            <person name="Yang H."/>
            <person name="Li Z."/>
            <person name="Wang D."/>
            <person name="Zhang A."/>
            <person name="Wang J."/>
        </authorList>
    </citation>
    <scope>NUCLEOTIDE SEQUENCE</scope>
    <source>
        <strain evidence="3">cv. G1812</strain>
    </source>
</reference>